<dbReference type="GO" id="GO:0004553">
    <property type="term" value="F:hydrolase activity, hydrolyzing O-glycosyl compounds"/>
    <property type="evidence" value="ECO:0007669"/>
    <property type="project" value="InterPro"/>
</dbReference>
<reference evidence="7 8" key="1">
    <citation type="journal article" date="2020" name="G3 (Bethesda)">
        <title>Genetic Underpinnings of Host Manipulation by Ophiocordyceps as Revealed by Comparative Transcriptomics.</title>
        <authorList>
            <person name="Will I."/>
            <person name="Das B."/>
            <person name="Trinh T."/>
            <person name="Brachmann A."/>
            <person name="Ohm R.A."/>
            <person name="de Bekker C."/>
        </authorList>
    </citation>
    <scope>NUCLEOTIDE SEQUENCE [LARGE SCALE GENOMIC DNA]</scope>
    <source>
        <strain evidence="7 8">EC05</strain>
    </source>
</reference>
<dbReference type="Pfam" id="PF00703">
    <property type="entry name" value="Glyco_hydro_2"/>
    <property type="match status" value="1"/>
</dbReference>
<dbReference type="AlphaFoldDB" id="A0A8H4VHI7"/>
<dbReference type="InterPro" id="IPR054593">
    <property type="entry name" value="Beta-mannosidase-like_N2"/>
</dbReference>
<sequence length="811" mass="91328">MGCLLASGVYNDSHLWYSDNLKRIDSSQFSVPWIYRSEFSLSTKRGQHYLLQTHGITARADIYLNGKQIANSSLQSGSFGGHTYDVTDVVTRDNAVAIVAYPGDFSYDLIQGFVDWNPSPPDNLTGVWRDVFVKQTGPVSMGSVSVSIDHLAPASAALITVRAEAKNLQHHEVRLLVKSKITDPAGSHKFLRATILRLPPNRSALVELSHKIRKPRVWWPKQWGQQPLYTSELVFLVDSAVSDVTRQPFGIRTVTSSLNKHNDTVFRINGRPFQVLGGGYAPDQFLRWDRERFLTIARYTLDMGLNTIRLEGMLEHPELYQIADELGIMILPGWVCCSKWEAWKHNHDLDIKPIPYWHERDYKTAAASMANEVAMLRNHPSILGFLIGSDSWPDDRATGIYLDALRAVFWQMPVIASAAKRGHAQTMQPSGMKMDGPYDWVPPNYWYDTGDRLGVAFGFGSELGSGVGTPEYASLAGFLSAGELEGLWRGPDDDLFHMSTSKSSFTNRSIYNQALSQRYGRPDSLEDYLWKCQMMDYEATRAQNEAYATRWNGKRPATGSIYWMLNSAWPSLHWSLFDHLMNPAGAYFGAKTAGRLHHVAYDYVDRSVWLVDRSLDRRGLRTVTVDVMDLAGTTVYKRRVKAISRGNTAVRVADLSGVAYTDALVLLRLLLCDERGRSLSRNVYWISRGVDVLDWNRSTWYHTPVSRFANFKDLSSMKRAKVLAKASPTGAKTMTVELKNESPVPAFFVRLSAVDESGDEVTPVIWSDNYVTLWPLERVRVDVELFEVLAGVRVRIRGWNVGWAVVDDGGG</sequence>
<keyword evidence="8" id="KW-1185">Reference proteome</keyword>
<organism evidence="7 8">
    <name type="scientific">Ophiocordyceps camponoti-floridani</name>
    <dbReference type="NCBI Taxonomy" id="2030778"/>
    <lineage>
        <taxon>Eukaryota</taxon>
        <taxon>Fungi</taxon>
        <taxon>Dikarya</taxon>
        <taxon>Ascomycota</taxon>
        <taxon>Pezizomycotina</taxon>
        <taxon>Sordariomycetes</taxon>
        <taxon>Hypocreomycetidae</taxon>
        <taxon>Hypocreales</taxon>
        <taxon>Ophiocordycipitaceae</taxon>
        <taxon>Ophiocordyceps</taxon>
    </lineage>
</organism>
<evidence type="ECO:0000259" key="6">
    <source>
        <dbReference type="Pfam" id="PF22666"/>
    </source>
</evidence>
<dbReference type="GO" id="GO:0005975">
    <property type="term" value="P:carbohydrate metabolic process"/>
    <property type="evidence" value="ECO:0007669"/>
    <property type="project" value="InterPro"/>
</dbReference>
<accession>A0A8H4VHI7</accession>
<dbReference type="SUPFAM" id="SSF51445">
    <property type="entry name" value="(Trans)glycosidases"/>
    <property type="match status" value="1"/>
</dbReference>
<dbReference type="Gene3D" id="3.20.20.80">
    <property type="entry name" value="Glycosidases"/>
    <property type="match status" value="1"/>
</dbReference>
<dbReference type="InterPro" id="IPR041351">
    <property type="entry name" value="Ig_GlcNase"/>
</dbReference>
<feature type="domain" description="Exo-beta-D-glucosaminidase Ig-fold" evidence="5">
    <location>
        <begin position="700"/>
        <end position="801"/>
    </location>
</feature>
<protein>
    <submittedName>
        <fullName evidence="7">Exo-beta-D-glucosaminidase</fullName>
    </submittedName>
</protein>
<comment type="caution">
    <text evidence="7">The sequence shown here is derived from an EMBL/GenBank/DDBJ whole genome shotgun (WGS) entry which is preliminary data.</text>
</comment>
<dbReference type="SUPFAM" id="SSF49785">
    <property type="entry name" value="Galactose-binding domain-like"/>
    <property type="match status" value="1"/>
</dbReference>
<dbReference type="InterPro" id="IPR017853">
    <property type="entry name" value="GH"/>
</dbReference>
<gene>
    <name evidence="7" type="ORF">GQ602_001607</name>
</gene>
<dbReference type="InterPro" id="IPR008979">
    <property type="entry name" value="Galactose-bd-like_sf"/>
</dbReference>
<dbReference type="InterPro" id="IPR036156">
    <property type="entry name" value="Beta-gal/glucu_dom_sf"/>
</dbReference>
<dbReference type="PANTHER" id="PTHR43536">
    <property type="entry name" value="MANNOSYLGLYCOPROTEIN ENDO-BETA-MANNOSIDASE"/>
    <property type="match status" value="1"/>
</dbReference>
<keyword evidence="2" id="KW-0378">Hydrolase</keyword>
<dbReference type="InterPro" id="IPR006102">
    <property type="entry name" value="Ig-like_GH2"/>
</dbReference>
<feature type="domain" description="Beta-mannosidase-like galactose-binding" evidence="6">
    <location>
        <begin position="4"/>
        <end position="99"/>
    </location>
</feature>
<dbReference type="PANTHER" id="PTHR43536:SF1">
    <property type="entry name" value="MANNOSYLGLYCOPROTEIN ENDO-BETA-MANNOSIDASE"/>
    <property type="match status" value="1"/>
</dbReference>
<evidence type="ECO:0000256" key="3">
    <source>
        <dbReference type="ARBA" id="ARBA00023295"/>
    </source>
</evidence>
<evidence type="ECO:0000259" key="4">
    <source>
        <dbReference type="Pfam" id="PF00703"/>
    </source>
</evidence>
<evidence type="ECO:0000313" key="7">
    <source>
        <dbReference type="EMBL" id="KAF4595994.1"/>
    </source>
</evidence>
<dbReference type="Pfam" id="PF22666">
    <property type="entry name" value="Glyco_hydro_2_N2"/>
    <property type="match status" value="1"/>
</dbReference>
<evidence type="ECO:0000313" key="8">
    <source>
        <dbReference type="Proteomes" id="UP000562929"/>
    </source>
</evidence>
<dbReference type="Proteomes" id="UP000562929">
    <property type="component" value="Unassembled WGS sequence"/>
</dbReference>
<evidence type="ECO:0000256" key="1">
    <source>
        <dbReference type="ARBA" id="ARBA00007401"/>
    </source>
</evidence>
<dbReference type="InterPro" id="IPR013783">
    <property type="entry name" value="Ig-like_fold"/>
</dbReference>
<keyword evidence="3" id="KW-0326">Glycosidase</keyword>
<evidence type="ECO:0000259" key="5">
    <source>
        <dbReference type="Pfam" id="PF18368"/>
    </source>
</evidence>
<dbReference type="Gene3D" id="2.60.120.260">
    <property type="entry name" value="Galactose-binding domain-like"/>
    <property type="match status" value="1"/>
</dbReference>
<evidence type="ECO:0000256" key="2">
    <source>
        <dbReference type="ARBA" id="ARBA00022801"/>
    </source>
</evidence>
<proteinExistence type="inferred from homology"/>
<feature type="domain" description="Glycoside hydrolase family 2 immunoglobulin-like beta-sandwich" evidence="4">
    <location>
        <begin position="154"/>
        <end position="252"/>
    </location>
</feature>
<dbReference type="Pfam" id="PF18368">
    <property type="entry name" value="Ig_GlcNase"/>
    <property type="match status" value="1"/>
</dbReference>
<dbReference type="Gene3D" id="2.60.40.10">
    <property type="entry name" value="Immunoglobulins"/>
    <property type="match status" value="3"/>
</dbReference>
<dbReference type="OrthoDB" id="408532at2759"/>
<dbReference type="InterPro" id="IPR043534">
    <property type="entry name" value="EBDG/EBM"/>
</dbReference>
<dbReference type="SUPFAM" id="SSF49303">
    <property type="entry name" value="beta-Galactosidase/glucuronidase domain"/>
    <property type="match status" value="3"/>
</dbReference>
<name>A0A8H4VHI7_9HYPO</name>
<dbReference type="EMBL" id="JAACLJ010000001">
    <property type="protein sequence ID" value="KAF4595994.1"/>
    <property type="molecule type" value="Genomic_DNA"/>
</dbReference>
<comment type="similarity">
    <text evidence="1">Belongs to the glycosyl hydrolase 2 family.</text>
</comment>